<dbReference type="PANTHER" id="PTHR18934">
    <property type="entry name" value="ATP-DEPENDENT RNA HELICASE"/>
    <property type="match status" value="1"/>
</dbReference>
<organism evidence="8 9">
    <name type="scientific">Cycloclasticus pugetii</name>
    <dbReference type="NCBI Taxonomy" id="34068"/>
    <lineage>
        <taxon>Bacteria</taxon>
        <taxon>Pseudomonadati</taxon>
        <taxon>Pseudomonadota</taxon>
        <taxon>Gammaproteobacteria</taxon>
        <taxon>Thiotrichales</taxon>
        <taxon>Piscirickettsiaceae</taxon>
        <taxon>Cycloclasticus</taxon>
    </lineage>
</organism>
<accession>A0AB33Z1M2</accession>
<dbReference type="SMART" id="SM00382">
    <property type="entry name" value="AAA"/>
    <property type="match status" value="1"/>
</dbReference>
<dbReference type="InterPro" id="IPR048333">
    <property type="entry name" value="HA2_WH"/>
</dbReference>
<evidence type="ECO:0000256" key="1">
    <source>
        <dbReference type="ARBA" id="ARBA00022741"/>
    </source>
</evidence>
<reference evidence="8 9" key="1">
    <citation type="journal article" date="2013" name="Genome Announc.">
        <title>Genome Sequence of the Pyrene- and Fluoranthene-Degrading Bacterium Cycloclasticus sp. Strain PY97M.</title>
        <authorList>
            <person name="Cui Z."/>
            <person name="Xu G."/>
            <person name="Li Q."/>
            <person name="Gao W."/>
            <person name="Zheng L."/>
        </authorList>
    </citation>
    <scope>NUCLEOTIDE SEQUENCE [LARGE SCALE GENOMIC DNA]</scope>
    <source>
        <strain evidence="8 9">PY97M</strain>
    </source>
</reference>
<dbReference type="Pfam" id="PF07717">
    <property type="entry name" value="OB_NTP_bind"/>
    <property type="match status" value="1"/>
</dbReference>
<dbReference type="InterPro" id="IPR011709">
    <property type="entry name" value="DEAD-box_helicase_OB_fold"/>
</dbReference>
<evidence type="ECO:0000256" key="4">
    <source>
        <dbReference type="ARBA" id="ARBA00022840"/>
    </source>
</evidence>
<evidence type="ECO:0000259" key="6">
    <source>
        <dbReference type="PROSITE" id="PS51192"/>
    </source>
</evidence>
<name>A0AB33Z1M2_9GAMM</name>
<dbReference type="Gene3D" id="1.20.120.1080">
    <property type="match status" value="1"/>
</dbReference>
<evidence type="ECO:0000259" key="7">
    <source>
        <dbReference type="PROSITE" id="PS51194"/>
    </source>
</evidence>
<dbReference type="GO" id="GO:0005524">
    <property type="term" value="F:ATP binding"/>
    <property type="evidence" value="ECO:0007669"/>
    <property type="project" value="UniProtKB-KW"/>
</dbReference>
<dbReference type="GO" id="GO:0016787">
    <property type="term" value="F:hydrolase activity"/>
    <property type="evidence" value="ECO:0007669"/>
    <property type="project" value="UniProtKB-KW"/>
</dbReference>
<dbReference type="InterPro" id="IPR011545">
    <property type="entry name" value="DEAD/DEAH_box_helicase_dom"/>
</dbReference>
<dbReference type="SMART" id="SM00487">
    <property type="entry name" value="DEXDc"/>
    <property type="match status" value="1"/>
</dbReference>
<evidence type="ECO:0000256" key="2">
    <source>
        <dbReference type="ARBA" id="ARBA00022801"/>
    </source>
</evidence>
<dbReference type="Pfam" id="PF04408">
    <property type="entry name" value="WHD_HA2"/>
    <property type="match status" value="1"/>
</dbReference>
<dbReference type="InterPro" id="IPR027417">
    <property type="entry name" value="P-loop_NTPase"/>
</dbReference>
<dbReference type="CDD" id="cd18791">
    <property type="entry name" value="SF2_C_RHA"/>
    <property type="match status" value="1"/>
</dbReference>
<dbReference type="FunFam" id="1.20.120.1080:FF:000005">
    <property type="entry name" value="ATP-dependent helicase HrpA"/>
    <property type="match status" value="1"/>
</dbReference>
<proteinExistence type="predicted"/>
<dbReference type="InterPro" id="IPR001650">
    <property type="entry name" value="Helicase_C-like"/>
</dbReference>
<dbReference type="SUPFAM" id="SSF52540">
    <property type="entry name" value="P-loop containing nucleoside triphosphate hydrolases"/>
    <property type="match status" value="1"/>
</dbReference>
<protein>
    <submittedName>
        <fullName evidence="8">ATP-dependent helicase HrpA</fullName>
    </submittedName>
</protein>
<dbReference type="InterPro" id="IPR010222">
    <property type="entry name" value="RNA_helicase_HrpA"/>
</dbReference>
<dbReference type="InterPro" id="IPR003593">
    <property type="entry name" value="AAA+_ATPase"/>
</dbReference>
<dbReference type="Proteomes" id="UP000015462">
    <property type="component" value="Unassembled WGS sequence"/>
</dbReference>
<dbReference type="RefSeq" id="WP_016390301.1">
    <property type="nucleotide sequence ID" value="NZ_KE646807.1"/>
</dbReference>
<dbReference type="NCBIfam" id="TIGR01967">
    <property type="entry name" value="DEAH_box_HrpA"/>
    <property type="match status" value="1"/>
</dbReference>
<keyword evidence="4" id="KW-0067">ATP-binding</keyword>
<dbReference type="FunFam" id="3.40.50.300:FF:000575">
    <property type="entry name" value="ATP-dependent helicase hrpA"/>
    <property type="match status" value="1"/>
</dbReference>
<dbReference type="GO" id="GO:0003723">
    <property type="term" value="F:RNA binding"/>
    <property type="evidence" value="ECO:0007669"/>
    <property type="project" value="TreeGrafter"/>
</dbReference>
<gene>
    <name evidence="8" type="ORF">L196_05910</name>
</gene>
<dbReference type="NCBIfam" id="NF008348">
    <property type="entry name" value="PRK11131.1"/>
    <property type="match status" value="1"/>
</dbReference>
<keyword evidence="3 8" id="KW-0347">Helicase</keyword>
<evidence type="ECO:0000256" key="3">
    <source>
        <dbReference type="ARBA" id="ARBA00022806"/>
    </source>
</evidence>
<sequence length="1298" mass="148484">MPLCLAIVFIYMPSSIREIRALIPNCLTKDRHAFRTQLKRASLKRSLEQQALLDTLAEKVAVSISQVELREGSCPTVNFPDLPISERREEISKLIDKHQVIILCGETGSGKTTQLPKICLELGRGFKGQIGHTQPRRLAAISVAQRIADELNTDLGNTVGYKIRFQGKENQQTLVKLMTDGILLAEIKSDPFLSQYDTLILDEAHERSLNIDFLLGYMKWLLSKRPDLKLIVTSATIDPERFSRHFDGAPIINVSGRTYPVEMRYRPVGVDSQQGDEDIVQGIVNAADELHRERAGDMLVFLSGEREIREAAEALRKHHPAGYDILPLYSRLSSKEQAAIFKPHKKPRIVLATNVAETSLTVPGIRCVIDTGLARISRFSQRSKIQQLPIEAISQASANQRSGRCGREAAGICIRLFSEDDFNQRPQFTEPEILRTNLASVILQMKSLRLADINQFPFLEPPADKMIRSGVRSLHELGALDKNEKLTQIGRRLTHFPLDPQFGRMLLAAEQFQCLDEVLTIVSALSIQDPRERPSNKAKYADEKHKAYQNESSDFLSFLVLWREIQRQKKTLSNNQFRKYCRENFLAYMRIKDWEDIRRQLLDLVKKNLALKINNTQADDDAIHQSLLAGLVTRIGFKHEQAEYLGARNLKFYIHPASTLFKKPPKWLMAAEQVETTRVYGRTVASIKPEWIEKAAGHLIKHHYYEPHWSKKSAQGMVHEQLLLFGLTISKGRKVPLARIEPEQAREMFIRHGLVDRDMVCHAAFFRKNEKLLQEIEYEQQKGRRVDLLVDEQALFEFYDQKLPAQINSLAALNKWIKKDENQAILELTPEDVSSQDETAVDANKFPDMRLINGVPIKLSYRFEPGHNEDGVTAQIPLAQLNQLTDDGFEWLVPGLYAEKIQALIKGLPKNLRKQFVPISNSVEACLEEMDYANGRLLDKLAAFLNKQFGSTLKAADFELDKLSPHLRMNFHILGKKSKIIAVSKDFNALKRQYAEKAGMQFQTALTSALSSSGSKNWQFDDIPEHQTIQHDGQELKGFPALVDEQGSVGLTLMDSAEQAQKTHRNGLIRLFRLKFSKELKKLSRQSAITTAQAFSYQQLPLHPHCKRSHGEDVFDDLAYQLIASFFADQDIRTEAEFDAAAQKNDISLYAKGYELSEVISQLLSQYQKLVKELEQWRNEKVMYEDISKQLSCLCFNGFVRHVSADQLRFYTRYLKAIQLRLEKAGGQLHKDQEKTKQAQYFEKKFWLWVSSTDANPENEAFRWMLEEFRISLFAQQIKTRQPISEKRLEKAWAAMLT</sequence>
<evidence type="ECO:0000313" key="9">
    <source>
        <dbReference type="Proteomes" id="UP000015462"/>
    </source>
</evidence>
<dbReference type="Pfam" id="PF00270">
    <property type="entry name" value="DEAD"/>
    <property type="match status" value="1"/>
</dbReference>
<dbReference type="InterPro" id="IPR014001">
    <property type="entry name" value="Helicase_ATP-bd"/>
</dbReference>
<dbReference type="Pfam" id="PF21010">
    <property type="entry name" value="HA2_C"/>
    <property type="match status" value="1"/>
</dbReference>
<feature type="coiled-coil region" evidence="5">
    <location>
        <begin position="1160"/>
        <end position="1187"/>
    </location>
</feature>
<dbReference type="SMART" id="SM00847">
    <property type="entry name" value="HA2"/>
    <property type="match status" value="1"/>
</dbReference>
<keyword evidence="5" id="KW-0175">Coiled coil</keyword>
<dbReference type="Pfam" id="PF00271">
    <property type="entry name" value="Helicase_C"/>
    <property type="match status" value="1"/>
</dbReference>
<dbReference type="PROSITE" id="PS51192">
    <property type="entry name" value="HELICASE_ATP_BIND_1"/>
    <property type="match status" value="1"/>
</dbReference>
<dbReference type="GO" id="GO:0003724">
    <property type="term" value="F:RNA helicase activity"/>
    <property type="evidence" value="ECO:0007669"/>
    <property type="project" value="InterPro"/>
</dbReference>
<dbReference type="Pfam" id="PF11898">
    <property type="entry name" value="DUF3418"/>
    <property type="match status" value="1"/>
</dbReference>
<feature type="domain" description="Helicase ATP-binding" evidence="6">
    <location>
        <begin position="92"/>
        <end position="255"/>
    </location>
</feature>
<dbReference type="PROSITE" id="PS51194">
    <property type="entry name" value="HELICASE_CTER"/>
    <property type="match status" value="1"/>
</dbReference>
<dbReference type="Gene3D" id="3.40.50.300">
    <property type="entry name" value="P-loop containing nucleotide triphosphate hydrolases"/>
    <property type="match status" value="2"/>
</dbReference>
<keyword evidence="1" id="KW-0547">Nucleotide-binding</keyword>
<feature type="domain" description="Helicase C-terminal" evidence="7">
    <location>
        <begin position="278"/>
        <end position="449"/>
    </location>
</feature>
<keyword evidence="2" id="KW-0378">Hydrolase</keyword>
<dbReference type="InterPro" id="IPR024590">
    <property type="entry name" value="HrpA_C"/>
</dbReference>
<evidence type="ECO:0000256" key="5">
    <source>
        <dbReference type="SAM" id="Coils"/>
    </source>
</evidence>
<evidence type="ECO:0000313" key="8">
    <source>
        <dbReference type="EMBL" id="EPD13153.1"/>
    </source>
</evidence>
<dbReference type="InterPro" id="IPR007502">
    <property type="entry name" value="Helicase-assoc_dom"/>
</dbReference>
<comment type="caution">
    <text evidence="8">The sequence shown here is derived from an EMBL/GenBank/DDBJ whole genome shotgun (WGS) entry which is preliminary data.</text>
</comment>
<keyword evidence="9" id="KW-1185">Reference proteome</keyword>
<dbReference type="PANTHER" id="PTHR18934:SF99">
    <property type="entry name" value="ATP-DEPENDENT RNA HELICASE DHX37-RELATED"/>
    <property type="match status" value="1"/>
</dbReference>
<dbReference type="EMBL" id="ASHL01000004">
    <property type="protein sequence ID" value="EPD13153.1"/>
    <property type="molecule type" value="Genomic_DNA"/>
</dbReference>
<dbReference type="SMART" id="SM00490">
    <property type="entry name" value="HELICc"/>
    <property type="match status" value="1"/>
</dbReference>